<feature type="binding site" evidence="6">
    <location>
        <position position="88"/>
    </location>
    <ligand>
        <name>Mg(2+)</name>
        <dbReference type="ChEBI" id="CHEBI:18420"/>
        <label>1</label>
        <note>catalytic</note>
    </ligand>
</feature>
<evidence type="ECO:0000256" key="2">
    <source>
        <dbReference type="ARBA" id="ARBA00022723"/>
    </source>
</evidence>
<dbReference type="PANTHER" id="PTHR43028">
    <property type="entry name" value="3'(2'),5'-BISPHOSPHATE NUCLEOTIDASE 1"/>
    <property type="match status" value="1"/>
</dbReference>
<reference evidence="7 8" key="1">
    <citation type="submission" date="2019-03" db="EMBL/GenBank/DDBJ databases">
        <title>Genomic Encyclopedia of Type Strains, Phase IV (KMG-IV): sequencing the most valuable type-strain genomes for metagenomic binning, comparative biology and taxonomic classification.</title>
        <authorList>
            <person name="Goeker M."/>
        </authorList>
    </citation>
    <scope>NUCLEOTIDE SEQUENCE [LARGE SCALE GENOMIC DNA]</scope>
    <source>
        <strain evidence="7 8">DSM 25903</strain>
    </source>
</reference>
<keyword evidence="2 6" id="KW-0479">Metal-binding</keyword>
<dbReference type="PROSITE" id="PS00629">
    <property type="entry name" value="IMP_1"/>
    <property type="match status" value="1"/>
</dbReference>
<dbReference type="InterPro" id="IPR020583">
    <property type="entry name" value="Inositol_monoP_metal-BS"/>
</dbReference>
<dbReference type="Pfam" id="PF00459">
    <property type="entry name" value="Inositol_P"/>
    <property type="match status" value="1"/>
</dbReference>
<dbReference type="Gene3D" id="3.30.540.10">
    <property type="entry name" value="Fructose-1,6-Bisphosphatase, subunit A, domain 1"/>
    <property type="match status" value="1"/>
</dbReference>
<dbReference type="RefSeq" id="WP_133768415.1">
    <property type="nucleotide sequence ID" value="NZ_SNZR01000011.1"/>
</dbReference>
<gene>
    <name evidence="7" type="ORF">EV668_0671</name>
</gene>
<dbReference type="GO" id="GO:0046872">
    <property type="term" value="F:metal ion binding"/>
    <property type="evidence" value="ECO:0007669"/>
    <property type="project" value="UniProtKB-KW"/>
</dbReference>
<dbReference type="GO" id="GO:0008441">
    <property type="term" value="F:3'(2'),5'-bisphosphate nucleotidase activity"/>
    <property type="evidence" value="ECO:0007669"/>
    <property type="project" value="UniProtKB-EC"/>
</dbReference>
<proteinExistence type="predicted"/>
<evidence type="ECO:0000256" key="6">
    <source>
        <dbReference type="PIRSR" id="PIRSR600760-2"/>
    </source>
</evidence>
<comment type="caution">
    <text evidence="7">The sequence shown here is derived from an EMBL/GenBank/DDBJ whole genome shotgun (WGS) entry which is preliminary data.</text>
</comment>
<keyword evidence="8" id="KW-1185">Reference proteome</keyword>
<accession>A0A4R7C4F0</accession>
<dbReference type="CDD" id="cd01638">
    <property type="entry name" value="CysQ"/>
    <property type="match status" value="1"/>
</dbReference>
<dbReference type="InterPro" id="IPR050725">
    <property type="entry name" value="CysQ/Inositol_MonoPase"/>
</dbReference>
<dbReference type="PANTHER" id="PTHR43028:SF5">
    <property type="entry name" value="3'(2'),5'-BISPHOSPHATE NUCLEOTIDASE 1"/>
    <property type="match status" value="1"/>
</dbReference>
<feature type="binding site" evidence="6">
    <location>
        <position position="86"/>
    </location>
    <ligand>
        <name>Mg(2+)</name>
        <dbReference type="ChEBI" id="CHEBI:18420"/>
        <label>1</label>
        <note>catalytic</note>
    </ligand>
</feature>
<feature type="binding site" evidence="6">
    <location>
        <position position="215"/>
    </location>
    <ligand>
        <name>Mg(2+)</name>
        <dbReference type="ChEBI" id="CHEBI:18420"/>
        <label>1</label>
        <note>catalytic</note>
    </ligand>
</feature>
<dbReference type="Proteomes" id="UP000295122">
    <property type="component" value="Unassembled WGS sequence"/>
</dbReference>
<dbReference type="OrthoDB" id="9785695at2"/>
<dbReference type="Gene3D" id="3.40.190.80">
    <property type="match status" value="1"/>
</dbReference>
<evidence type="ECO:0000313" key="7">
    <source>
        <dbReference type="EMBL" id="TDR93410.1"/>
    </source>
</evidence>
<name>A0A4R7C4F0_9HYPH</name>
<protein>
    <recommendedName>
        <fullName evidence="4">3'(2'),5-bisphosphonucleoside 3'(2')-phosphohydrolase</fullName>
    </recommendedName>
    <alternativeName>
        <fullName evidence="5">DPNPase</fullName>
    </alternativeName>
</protein>
<dbReference type="InterPro" id="IPR000760">
    <property type="entry name" value="Inositol_monophosphatase-like"/>
</dbReference>
<dbReference type="GO" id="GO:0000103">
    <property type="term" value="P:sulfate assimilation"/>
    <property type="evidence" value="ECO:0007669"/>
    <property type="project" value="TreeGrafter"/>
</dbReference>
<evidence type="ECO:0000313" key="8">
    <source>
        <dbReference type="Proteomes" id="UP000295122"/>
    </source>
</evidence>
<dbReference type="AlphaFoldDB" id="A0A4R7C4F0"/>
<evidence type="ECO:0000256" key="3">
    <source>
        <dbReference type="ARBA" id="ARBA00022842"/>
    </source>
</evidence>
<dbReference type="PRINTS" id="PR00377">
    <property type="entry name" value="IMPHPHTASES"/>
</dbReference>
<dbReference type="SUPFAM" id="SSF56655">
    <property type="entry name" value="Carbohydrate phosphatase"/>
    <property type="match status" value="1"/>
</dbReference>
<evidence type="ECO:0000256" key="1">
    <source>
        <dbReference type="ARBA" id="ARBA00001625"/>
    </source>
</evidence>
<sequence>MIADPDAAARRLGSIVLEAGRFLAQVRDRGAGRVVKPDGSPSTAADLEAERMILGRLAADFPDIPVVAEESAEAASAPSGLYFLVDPLDGTRDYLTGAGEYSVNAALIAGDRPIAAALAVPVLGRVWAAGTTCLVAPIPPSGDCTDWQPTAVRPSPAEGPVAVVSRRHGDDATDICLDRMGIGGRRIASSAAKFGLIASGEADVYVRCGATMEWDTAAGDHVVTVAGGLVLGADGKPLTYGHAERGFLNGAFAAFGDRRLAGLCTLPAG</sequence>
<organism evidence="7 8">
    <name type="scientific">Enterovirga rhinocerotis</name>
    <dbReference type="NCBI Taxonomy" id="1339210"/>
    <lineage>
        <taxon>Bacteria</taxon>
        <taxon>Pseudomonadati</taxon>
        <taxon>Pseudomonadota</taxon>
        <taxon>Alphaproteobacteria</taxon>
        <taxon>Hyphomicrobiales</taxon>
        <taxon>Methylobacteriaceae</taxon>
        <taxon>Enterovirga</taxon>
    </lineage>
</organism>
<dbReference type="EMBL" id="SNZR01000011">
    <property type="protein sequence ID" value="TDR93410.1"/>
    <property type="molecule type" value="Genomic_DNA"/>
</dbReference>
<keyword evidence="3 6" id="KW-0460">Magnesium</keyword>
<dbReference type="GO" id="GO:0050427">
    <property type="term" value="P:3'-phosphoadenosine 5'-phosphosulfate metabolic process"/>
    <property type="evidence" value="ECO:0007669"/>
    <property type="project" value="TreeGrafter"/>
</dbReference>
<comment type="cofactor">
    <cofactor evidence="6">
        <name>Mg(2+)</name>
        <dbReference type="ChEBI" id="CHEBI:18420"/>
    </cofactor>
</comment>
<feature type="binding site" evidence="6">
    <location>
        <position position="69"/>
    </location>
    <ligand>
        <name>Mg(2+)</name>
        <dbReference type="ChEBI" id="CHEBI:18420"/>
        <label>1</label>
        <note>catalytic</note>
    </ligand>
</feature>
<evidence type="ECO:0000256" key="5">
    <source>
        <dbReference type="ARBA" id="ARBA00042530"/>
    </source>
</evidence>
<evidence type="ECO:0000256" key="4">
    <source>
        <dbReference type="ARBA" id="ARBA00041694"/>
    </source>
</evidence>
<feature type="binding site" evidence="6">
    <location>
        <position position="89"/>
    </location>
    <ligand>
        <name>Mg(2+)</name>
        <dbReference type="ChEBI" id="CHEBI:18420"/>
        <label>1</label>
        <note>catalytic</note>
    </ligand>
</feature>
<comment type="catalytic activity">
    <reaction evidence="1">
        <text>adenosine 3',5'-bisphosphate + H2O = AMP + phosphate</text>
        <dbReference type="Rhea" id="RHEA:10040"/>
        <dbReference type="ChEBI" id="CHEBI:15377"/>
        <dbReference type="ChEBI" id="CHEBI:43474"/>
        <dbReference type="ChEBI" id="CHEBI:58343"/>
        <dbReference type="ChEBI" id="CHEBI:456215"/>
        <dbReference type="EC" id="3.1.3.7"/>
    </reaction>
</comment>